<evidence type="ECO:0000256" key="7">
    <source>
        <dbReference type="SAM" id="Phobius"/>
    </source>
</evidence>
<evidence type="ECO:0000259" key="9">
    <source>
        <dbReference type="Pfam" id="PF14067"/>
    </source>
</evidence>
<evidence type="ECO:0000256" key="2">
    <source>
        <dbReference type="ARBA" id="ARBA00010792"/>
    </source>
</evidence>
<evidence type="ECO:0000256" key="6">
    <source>
        <dbReference type="ARBA" id="ARBA00023136"/>
    </source>
</evidence>
<organism evidence="10 11">
    <name type="scientific">Photobacterium sanctipauli</name>
    <dbReference type="NCBI Taxonomy" id="1342794"/>
    <lineage>
        <taxon>Bacteria</taxon>
        <taxon>Pseudomonadati</taxon>
        <taxon>Pseudomonadota</taxon>
        <taxon>Gammaproteobacteria</taxon>
        <taxon>Vibrionales</taxon>
        <taxon>Vibrionaceae</taxon>
        <taxon>Photobacterium</taxon>
    </lineage>
</organism>
<feature type="transmembrane region" description="Helical" evidence="7">
    <location>
        <begin position="130"/>
        <end position="151"/>
    </location>
</feature>
<comment type="subcellular location">
    <subcellularLocation>
        <location evidence="1">Cell membrane</location>
        <topology evidence="1">Multi-pass membrane protein</topology>
    </subcellularLocation>
</comment>
<dbReference type="PANTHER" id="PTHR30353:SF15">
    <property type="entry name" value="INNER MEMBRANE PROTEIN YABI"/>
    <property type="match status" value="1"/>
</dbReference>
<keyword evidence="11" id="KW-1185">Reference proteome</keyword>
<evidence type="ECO:0000313" key="10">
    <source>
        <dbReference type="EMBL" id="PSW21849.1"/>
    </source>
</evidence>
<feature type="domain" description="LssY-like C-terminal" evidence="9">
    <location>
        <begin position="258"/>
        <end position="418"/>
    </location>
</feature>
<comment type="caution">
    <text evidence="10">The sequence shown here is derived from an EMBL/GenBank/DDBJ whole genome shotgun (WGS) entry which is preliminary data.</text>
</comment>
<feature type="transmembrane region" description="Helical" evidence="7">
    <location>
        <begin position="99"/>
        <end position="118"/>
    </location>
</feature>
<proteinExistence type="inferred from homology"/>
<evidence type="ECO:0000259" key="8">
    <source>
        <dbReference type="Pfam" id="PF09335"/>
    </source>
</evidence>
<dbReference type="InterPro" id="IPR025902">
    <property type="entry name" value="LssY-like-C_dom"/>
</dbReference>
<comment type="similarity">
    <text evidence="2">Belongs to the DedA family.</text>
</comment>
<keyword evidence="4 7" id="KW-0812">Transmembrane</keyword>
<gene>
    <name evidence="10" type="ORF">C9I98_00855</name>
</gene>
<keyword evidence="6 7" id="KW-0472">Membrane</keyword>
<dbReference type="Proteomes" id="UP000241771">
    <property type="component" value="Unassembled WGS sequence"/>
</dbReference>
<accession>A0A2T3P045</accession>
<feature type="transmembrane region" description="Helical" evidence="7">
    <location>
        <begin position="6"/>
        <end position="24"/>
    </location>
</feature>
<evidence type="ECO:0000256" key="3">
    <source>
        <dbReference type="ARBA" id="ARBA00022475"/>
    </source>
</evidence>
<feature type="transmembrane region" description="Helical" evidence="7">
    <location>
        <begin position="171"/>
        <end position="191"/>
    </location>
</feature>
<dbReference type="InterPro" id="IPR032816">
    <property type="entry name" value="VTT_dom"/>
</dbReference>
<dbReference type="AlphaFoldDB" id="A0A2T3P045"/>
<reference evidence="10 11" key="1">
    <citation type="submission" date="2018-01" db="EMBL/GenBank/DDBJ databases">
        <title>Whole genome sequencing of Histamine producing bacteria.</title>
        <authorList>
            <person name="Butler K."/>
        </authorList>
    </citation>
    <scope>NUCLEOTIDE SEQUENCE [LARGE SCALE GENOMIC DNA]</scope>
    <source>
        <strain evidence="10 11">DSM 100436</strain>
    </source>
</reference>
<dbReference type="InterPro" id="IPR032818">
    <property type="entry name" value="DedA-like"/>
</dbReference>
<dbReference type="OrthoDB" id="948134at2"/>
<keyword evidence="5 7" id="KW-1133">Transmembrane helix</keyword>
<protein>
    <submittedName>
        <fullName evidence="10">Uncharacterized protein</fullName>
    </submittedName>
</protein>
<dbReference type="PANTHER" id="PTHR30353">
    <property type="entry name" value="INNER MEMBRANE PROTEIN DEDA-RELATED"/>
    <property type="match status" value="1"/>
</dbReference>
<keyword evidence="3" id="KW-1003">Cell membrane</keyword>
<sequence length="426" mass="48531">MSEHAWWWFFGGSLLDALIGPNLVVPGEPFLLAAGYLLASGALYGVIAVFIGGFIGDQLSFFIGSKYGADGCRKLRKRFSKTRRPMAKTRLLFRQKGPWFIAFARLLGPVAWIMPFLAGSYAIPWYKFTFYSLIGLIVGIGQFVAAGYLLGMGIEFLPSWDSISLFLIEHSILFSAIFVASLVCVVLYRIYGWKKWLTMSMCWFATLGGANYYHFFHSDAYSIEWISSANAESTAQTQPVSLEQLDYKVYPGLAPVYKPQPINVVVIGENPSVLMKEQGWVENKTFSNDRLDLSQYLDLMSEALPPISDLYWAQQPQLLAYQHKGDIVNRRHIRWWYAGKEETSQKEIWVGSVSYDNDLKIAHYKGMITILHAIDPDIDEERDRLAEPLNHEKWSVSYQRLGEPKAYSKSNHYFSDGRVLILEKQT</sequence>
<dbReference type="Pfam" id="PF14067">
    <property type="entry name" value="LssY_C"/>
    <property type="match status" value="1"/>
</dbReference>
<evidence type="ECO:0000256" key="1">
    <source>
        <dbReference type="ARBA" id="ARBA00004651"/>
    </source>
</evidence>
<dbReference type="RefSeq" id="WP_036816458.1">
    <property type="nucleotide sequence ID" value="NZ_JGVO01000030.1"/>
</dbReference>
<feature type="transmembrane region" description="Helical" evidence="7">
    <location>
        <begin position="31"/>
        <end position="55"/>
    </location>
</feature>
<name>A0A2T3P045_9GAMM</name>
<dbReference type="Pfam" id="PF09335">
    <property type="entry name" value="VTT_dom"/>
    <property type="match status" value="1"/>
</dbReference>
<evidence type="ECO:0000256" key="5">
    <source>
        <dbReference type="ARBA" id="ARBA00022989"/>
    </source>
</evidence>
<feature type="domain" description="VTT" evidence="8">
    <location>
        <begin position="25"/>
        <end position="148"/>
    </location>
</feature>
<dbReference type="GO" id="GO:0005886">
    <property type="term" value="C:plasma membrane"/>
    <property type="evidence" value="ECO:0007669"/>
    <property type="project" value="UniProtKB-SubCell"/>
</dbReference>
<dbReference type="EMBL" id="PYMA01000001">
    <property type="protein sequence ID" value="PSW21849.1"/>
    <property type="molecule type" value="Genomic_DNA"/>
</dbReference>
<evidence type="ECO:0000313" key="11">
    <source>
        <dbReference type="Proteomes" id="UP000241771"/>
    </source>
</evidence>
<evidence type="ECO:0000256" key="4">
    <source>
        <dbReference type="ARBA" id="ARBA00022692"/>
    </source>
</evidence>